<dbReference type="GO" id="GO:0009401">
    <property type="term" value="P:phosphoenolpyruvate-dependent sugar phosphotransferase system"/>
    <property type="evidence" value="ECO:0007669"/>
    <property type="project" value="InterPro"/>
</dbReference>
<dbReference type="Gene3D" id="1.10.274.10">
    <property type="entry name" value="PtsI, HPr-binding domain"/>
    <property type="match status" value="1"/>
</dbReference>
<name>A0A9D1AJS1_9FIRM</name>
<feature type="non-terminal residue" evidence="4">
    <location>
        <position position="59"/>
    </location>
</feature>
<dbReference type="InterPro" id="IPR036618">
    <property type="entry name" value="PtsI_HPr-bd_sf"/>
</dbReference>
<reference evidence="4" key="1">
    <citation type="submission" date="2020-10" db="EMBL/GenBank/DDBJ databases">
        <authorList>
            <person name="Gilroy R."/>
        </authorList>
    </citation>
    <scope>NUCLEOTIDE SEQUENCE</scope>
    <source>
        <strain evidence="4">CHK184-25365</strain>
    </source>
</reference>
<evidence type="ECO:0000256" key="1">
    <source>
        <dbReference type="ARBA" id="ARBA00007837"/>
    </source>
</evidence>
<dbReference type="GO" id="GO:0016740">
    <property type="term" value="F:transferase activity"/>
    <property type="evidence" value="ECO:0007669"/>
    <property type="project" value="UniProtKB-KW"/>
</dbReference>
<organism evidence="4 5">
    <name type="scientific">Candidatus Egerieicola pullicola</name>
    <dbReference type="NCBI Taxonomy" id="2840775"/>
    <lineage>
        <taxon>Bacteria</taxon>
        <taxon>Bacillati</taxon>
        <taxon>Bacillota</taxon>
        <taxon>Clostridia</taxon>
        <taxon>Eubacteriales</taxon>
        <taxon>Oscillospiraceae</taxon>
        <taxon>Oscillospiraceae incertae sedis</taxon>
        <taxon>Candidatus Egerieicola</taxon>
    </lineage>
</organism>
<evidence type="ECO:0000313" key="5">
    <source>
        <dbReference type="Proteomes" id="UP000886749"/>
    </source>
</evidence>
<dbReference type="Gene3D" id="3.50.30.10">
    <property type="entry name" value="Phosphohistidine domain"/>
    <property type="match status" value="1"/>
</dbReference>
<dbReference type="AlphaFoldDB" id="A0A9D1AJS1"/>
<evidence type="ECO:0000259" key="3">
    <source>
        <dbReference type="Pfam" id="PF05524"/>
    </source>
</evidence>
<comment type="caution">
    <text evidence="4">The sequence shown here is derived from an EMBL/GenBank/DDBJ whole genome shotgun (WGS) entry which is preliminary data.</text>
</comment>
<dbReference type="EMBL" id="DVGY01000176">
    <property type="protein sequence ID" value="HIR41692.1"/>
    <property type="molecule type" value="Genomic_DNA"/>
</dbReference>
<reference evidence="4" key="2">
    <citation type="journal article" date="2021" name="PeerJ">
        <title>Extensive microbial diversity within the chicken gut microbiome revealed by metagenomics and culture.</title>
        <authorList>
            <person name="Gilroy R."/>
            <person name="Ravi A."/>
            <person name="Getino M."/>
            <person name="Pursley I."/>
            <person name="Horton D.L."/>
            <person name="Alikhan N.F."/>
            <person name="Baker D."/>
            <person name="Gharbi K."/>
            <person name="Hall N."/>
            <person name="Watson M."/>
            <person name="Adriaenssens E.M."/>
            <person name="Foster-Nyarko E."/>
            <person name="Jarju S."/>
            <person name="Secka A."/>
            <person name="Antonio M."/>
            <person name="Oren A."/>
            <person name="Chaudhuri R.R."/>
            <person name="La Ragione R."/>
            <person name="Hildebrand F."/>
            <person name="Pallen M.J."/>
        </authorList>
    </citation>
    <scope>NUCLEOTIDE SEQUENCE</scope>
    <source>
        <strain evidence="4">CHK184-25365</strain>
    </source>
</reference>
<dbReference type="InterPro" id="IPR008731">
    <property type="entry name" value="PTS_EIN"/>
</dbReference>
<sequence>MSMVTIQGKGVYGGVAIGRISFYSRETLVVKRRHIEDPQAELERLEQAKAVTLQELQKL</sequence>
<evidence type="ECO:0000313" key="4">
    <source>
        <dbReference type="EMBL" id="HIR41692.1"/>
    </source>
</evidence>
<proteinExistence type="inferred from homology"/>
<comment type="similarity">
    <text evidence="1">Belongs to the PEP-utilizing enzyme family.</text>
</comment>
<dbReference type="Proteomes" id="UP000886749">
    <property type="component" value="Unassembled WGS sequence"/>
</dbReference>
<accession>A0A9D1AJS1</accession>
<gene>
    <name evidence="4" type="ORF">IAB36_07685</name>
</gene>
<keyword evidence="2" id="KW-0808">Transferase</keyword>
<evidence type="ECO:0000256" key="2">
    <source>
        <dbReference type="ARBA" id="ARBA00022679"/>
    </source>
</evidence>
<feature type="domain" description="Phosphotransferase system enzyme I N-terminal" evidence="3">
    <location>
        <begin position="7"/>
        <end position="59"/>
    </location>
</feature>
<protein>
    <submittedName>
        <fullName evidence="4">Phosphoenolpyruvate--protein phosphotransferase</fullName>
    </submittedName>
</protein>
<dbReference type="Pfam" id="PF05524">
    <property type="entry name" value="PEP-utilisers_N"/>
    <property type="match status" value="1"/>
</dbReference>